<dbReference type="AlphaFoldDB" id="A0A6J6FUV8"/>
<protein>
    <submittedName>
        <fullName evidence="4">Unannotated protein</fullName>
    </submittedName>
</protein>
<dbReference type="InterPro" id="IPR016181">
    <property type="entry name" value="Acyl_CoA_acyltransferase"/>
</dbReference>
<dbReference type="CDD" id="cd04301">
    <property type="entry name" value="NAT_SF"/>
    <property type="match status" value="1"/>
</dbReference>
<dbReference type="InterPro" id="IPR000182">
    <property type="entry name" value="GNAT_dom"/>
</dbReference>
<dbReference type="InterPro" id="IPR051016">
    <property type="entry name" value="Diverse_Substrate_AcTransf"/>
</dbReference>
<accession>A0A6J6FUV8</accession>
<dbReference type="PANTHER" id="PTHR10545:SF42">
    <property type="entry name" value="ACETYLTRANSFERASE"/>
    <property type="match status" value="1"/>
</dbReference>
<name>A0A6J6FUV8_9ZZZZ</name>
<dbReference type="PROSITE" id="PS51186">
    <property type="entry name" value="GNAT"/>
    <property type="match status" value="1"/>
</dbReference>
<evidence type="ECO:0000256" key="2">
    <source>
        <dbReference type="ARBA" id="ARBA00023315"/>
    </source>
</evidence>
<keyword evidence="2" id="KW-0012">Acyltransferase</keyword>
<reference evidence="4" key="1">
    <citation type="submission" date="2020-05" db="EMBL/GenBank/DDBJ databases">
        <authorList>
            <person name="Chiriac C."/>
            <person name="Salcher M."/>
            <person name="Ghai R."/>
            <person name="Kavagutti S V."/>
        </authorList>
    </citation>
    <scope>NUCLEOTIDE SEQUENCE</scope>
</reference>
<dbReference type="Gene3D" id="3.40.630.30">
    <property type="match status" value="1"/>
</dbReference>
<gene>
    <name evidence="4" type="ORF">UFOPK1767_00930</name>
</gene>
<organism evidence="4">
    <name type="scientific">freshwater metagenome</name>
    <dbReference type="NCBI Taxonomy" id="449393"/>
    <lineage>
        <taxon>unclassified sequences</taxon>
        <taxon>metagenomes</taxon>
        <taxon>ecological metagenomes</taxon>
    </lineage>
</organism>
<feature type="domain" description="N-acetyltransferase" evidence="3">
    <location>
        <begin position="3"/>
        <end position="147"/>
    </location>
</feature>
<dbReference type="GO" id="GO:0008080">
    <property type="term" value="F:N-acetyltransferase activity"/>
    <property type="evidence" value="ECO:0007669"/>
    <property type="project" value="TreeGrafter"/>
</dbReference>
<dbReference type="Pfam" id="PF00583">
    <property type="entry name" value="Acetyltransf_1"/>
    <property type="match status" value="1"/>
</dbReference>
<sequence length="147" mass="16394">MTVTVRPIDSRDEAIWRELFVAYGVFYETEFTEPQISTVWGWLMDPSHPTKAWVAEIDSTVVGFGHMRTHWDTFTGGPAWFLDDLYTSSAARGHGAGTHIINALRAHANAHGGGTISWITADDNVTAQSVYDKLATRQTWVTYEMGS</sequence>
<dbReference type="PANTHER" id="PTHR10545">
    <property type="entry name" value="DIAMINE N-ACETYLTRANSFERASE"/>
    <property type="match status" value="1"/>
</dbReference>
<proteinExistence type="predicted"/>
<dbReference type="SUPFAM" id="SSF55729">
    <property type="entry name" value="Acyl-CoA N-acyltransferases (Nat)"/>
    <property type="match status" value="1"/>
</dbReference>
<evidence type="ECO:0000313" key="4">
    <source>
        <dbReference type="EMBL" id="CAB4590773.1"/>
    </source>
</evidence>
<evidence type="ECO:0000259" key="3">
    <source>
        <dbReference type="PROSITE" id="PS51186"/>
    </source>
</evidence>
<evidence type="ECO:0000256" key="1">
    <source>
        <dbReference type="ARBA" id="ARBA00022679"/>
    </source>
</evidence>
<dbReference type="EMBL" id="CAEZTZ010000144">
    <property type="protein sequence ID" value="CAB4590773.1"/>
    <property type="molecule type" value="Genomic_DNA"/>
</dbReference>
<keyword evidence="1" id="KW-0808">Transferase</keyword>